<sequence length="91" mass="10904">MRGNLLFYKIPDKKDEHFEKILDFIESKLRIENASRNIKLHRAHRLGRYNSAKIRPITAKFAYYPDREQVRQASKELKGPRMVSRNNTQEM</sequence>
<dbReference type="Proteomes" id="UP000828390">
    <property type="component" value="Unassembled WGS sequence"/>
</dbReference>
<dbReference type="Gene3D" id="3.30.70.1820">
    <property type="entry name" value="L1 transposable element, RRM domain"/>
    <property type="match status" value="1"/>
</dbReference>
<comment type="caution">
    <text evidence="2">The sequence shown here is derived from an EMBL/GenBank/DDBJ whole genome shotgun (WGS) entry which is preliminary data.</text>
</comment>
<gene>
    <name evidence="2" type="ORF">DPMN_132478</name>
</gene>
<evidence type="ECO:0000313" key="3">
    <source>
        <dbReference type="Proteomes" id="UP000828390"/>
    </source>
</evidence>
<proteinExistence type="predicted"/>
<accession>A0A9D4FTX2</accession>
<reference evidence="2" key="1">
    <citation type="journal article" date="2019" name="bioRxiv">
        <title>The Genome of the Zebra Mussel, Dreissena polymorpha: A Resource for Invasive Species Research.</title>
        <authorList>
            <person name="McCartney M.A."/>
            <person name="Auch B."/>
            <person name="Kono T."/>
            <person name="Mallez S."/>
            <person name="Zhang Y."/>
            <person name="Obille A."/>
            <person name="Becker A."/>
            <person name="Abrahante J.E."/>
            <person name="Garbe J."/>
            <person name="Badalamenti J.P."/>
            <person name="Herman A."/>
            <person name="Mangelson H."/>
            <person name="Liachko I."/>
            <person name="Sullivan S."/>
            <person name="Sone E.D."/>
            <person name="Koren S."/>
            <person name="Silverstein K.A.T."/>
            <person name="Beckman K.B."/>
            <person name="Gohl D.M."/>
        </authorList>
    </citation>
    <scope>NUCLEOTIDE SEQUENCE</scope>
    <source>
        <strain evidence="2">Duluth1</strain>
        <tissue evidence="2">Whole animal</tissue>
    </source>
</reference>
<name>A0A9D4FTX2_DREPO</name>
<reference evidence="2" key="2">
    <citation type="submission" date="2020-11" db="EMBL/GenBank/DDBJ databases">
        <authorList>
            <person name="McCartney M.A."/>
            <person name="Auch B."/>
            <person name="Kono T."/>
            <person name="Mallez S."/>
            <person name="Becker A."/>
            <person name="Gohl D.M."/>
            <person name="Silverstein K.A.T."/>
            <person name="Koren S."/>
            <person name="Bechman K.B."/>
            <person name="Herman A."/>
            <person name="Abrahante J.E."/>
            <person name="Garbe J."/>
        </authorList>
    </citation>
    <scope>NUCLEOTIDE SEQUENCE</scope>
    <source>
        <strain evidence="2">Duluth1</strain>
        <tissue evidence="2">Whole animal</tissue>
    </source>
</reference>
<dbReference type="AlphaFoldDB" id="A0A9D4FTX2"/>
<organism evidence="2 3">
    <name type="scientific">Dreissena polymorpha</name>
    <name type="common">Zebra mussel</name>
    <name type="synonym">Mytilus polymorpha</name>
    <dbReference type="NCBI Taxonomy" id="45954"/>
    <lineage>
        <taxon>Eukaryota</taxon>
        <taxon>Metazoa</taxon>
        <taxon>Spiralia</taxon>
        <taxon>Lophotrochozoa</taxon>
        <taxon>Mollusca</taxon>
        <taxon>Bivalvia</taxon>
        <taxon>Autobranchia</taxon>
        <taxon>Heteroconchia</taxon>
        <taxon>Euheterodonta</taxon>
        <taxon>Imparidentia</taxon>
        <taxon>Neoheterodontei</taxon>
        <taxon>Myida</taxon>
        <taxon>Dreissenoidea</taxon>
        <taxon>Dreissenidae</taxon>
        <taxon>Dreissena</taxon>
    </lineage>
</organism>
<evidence type="ECO:0000313" key="2">
    <source>
        <dbReference type="EMBL" id="KAH3804196.1"/>
    </source>
</evidence>
<feature type="region of interest" description="Disordered" evidence="1">
    <location>
        <begin position="72"/>
        <end position="91"/>
    </location>
</feature>
<keyword evidence="3" id="KW-1185">Reference proteome</keyword>
<dbReference type="EMBL" id="JAIWYP010000006">
    <property type="protein sequence ID" value="KAH3804196.1"/>
    <property type="molecule type" value="Genomic_DNA"/>
</dbReference>
<evidence type="ECO:0000256" key="1">
    <source>
        <dbReference type="SAM" id="MobiDB-lite"/>
    </source>
</evidence>
<protein>
    <submittedName>
        <fullName evidence="2">Uncharacterized protein</fullName>
    </submittedName>
</protein>